<protein>
    <submittedName>
        <fullName evidence="1">Uncharacterized protein</fullName>
    </submittedName>
</protein>
<evidence type="ECO:0000313" key="2">
    <source>
        <dbReference type="Proteomes" id="UP000732380"/>
    </source>
</evidence>
<dbReference type="Proteomes" id="UP000732380">
    <property type="component" value="Unassembled WGS sequence"/>
</dbReference>
<reference evidence="1 2" key="1">
    <citation type="journal article" date="2020" name="bioRxiv">
        <title>Whole genome comparisons of ergot fungi reveals the divergence and evolution of species within the genus Claviceps are the result of varying mechanisms driving genome evolution and host range expansion.</title>
        <authorList>
            <person name="Wyka S.A."/>
            <person name="Mondo S.J."/>
            <person name="Liu M."/>
            <person name="Dettman J."/>
            <person name="Nalam V."/>
            <person name="Broders K.D."/>
        </authorList>
    </citation>
    <scope>NUCLEOTIDE SEQUENCE [LARGE SCALE GENOMIC DNA]</scope>
    <source>
        <strain evidence="1 2">LM576</strain>
    </source>
</reference>
<accession>A0A9P7Q259</accession>
<keyword evidence="2" id="KW-1185">Reference proteome</keyword>
<gene>
    <name evidence="1" type="ORF">E4U13_002543</name>
</gene>
<comment type="caution">
    <text evidence="1">The sequence shown here is derived from an EMBL/GenBank/DDBJ whole genome shotgun (WGS) entry which is preliminary data.</text>
</comment>
<dbReference type="EMBL" id="SRQM01000210">
    <property type="protein sequence ID" value="KAG6115695.1"/>
    <property type="molecule type" value="Genomic_DNA"/>
</dbReference>
<proteinExistence type="predicted"/>
<dbReference type="AlphaFoldDB" id="A0A9P7Q259"/>
<evidence type="ECO:0000313" key="1">
    <source>
        <dbReference type="EMBL" id="KAG6115695.1"/>
    </source>
</evidence>
<organism evidence="1 2">
    <name type="scientific">Claviceps humidiphila</name>
    <dbReference type="NCBI Taxonomy" id="1294629"/>
    <lineage>
        <taxon>Eukaryota</taxon>
        <taxon>Fungi</taxon>
        <taxon>Dikarya</taxon>
        <taxon>Ascomycota</taxon>
        <taxon>Pezizomycotina</taxon>
        <taxon>Sordariomycetes</taxon>
        <taxon>Hypocreomycetidae</taxon>
        <taxon>Hypocreales</taxon>
        <taxon>Clavicipitaceae</taxon>
        <taxon>Claviceps</taxon>
    </lineage>
</organism>
<name>A0A9P7Q259_9HYPO</name>
<sequence length="137" mass="15912">MAIWMPQKVTVFRITGLDGDSIWTSIFGWMRLLIWAEFKIMNADKAHPGTPLSDSTRYDYGLRFVETRKGRTKRLTDQAFCDECLDASPIHFWFKNEDDAEQMLQLIDGSIHGVTAQFRSLNKEQVEQVPWQDDGPR</sequence>